<gene>
    <name evidence="2" type="ORF">NE651_05220</name>
</gene>
<dbReference type="PROSITE" id="PS51257">
    <property type="entry name" value="PROKAR_LIPOPROTEIN"/>
    <property type="match status" value="1"/>
</dbReference>
<comment type="caution">
    <text evidence="2">The sequence shown here is derived from an EMBL/GenBank/DDBJ whole genome shotgun (WGS) entry which is preliminary data.</text>
</comment>
<dbReference type="RefSeq" id="WP_022333830.1">
    <property type="nucleotide sequence ID" value="NZ_DAWDUM010000007.1"/>
</dbReference>
<protein>
    <submittedName>
        <fullName evidence="2">Uncharacterized protein</fullName>
    </submittedName>
</protein>
<organism evidence="2 3">
    <name type="scientific">Alistipes onderdonkii</name>
    <dbReference type="NCBI Taxonomy" id="328813"/>
    <lineage>
        <taxon>Bacteria</taxon>
        <taxon>Pseudomonadati</taxon>
        <taxon>Bacteroidota</taxon>
        <taxon>Bacteroidia</taxon>
        <taxon>Bacteroidales</taxon>
        <taxon>Rikenellaceae</taxon>
        <taxon>Alistipes</taxon>
    </lineage>
</organism>
<name>A0AAJ1CDL5_9BACT</name>
<proteinExistence type="predicted"/>
<sequence>MKFLPKYTRMTAGILLLYSLASCTYDYFVDENNLWIYVPQVKEGTIRDFYIAFHDEAGSHMRSSHIYAPFNKNELMLDGTLRFKLKPGETSVTCFAQIGDMPVSEGQLYSDSYLSAKPLKGAEHTFTPLPAGSKTGTQNKSTATGKPTDPDQPRFSKTRLSLYPIGHPDAKKIHTIDISEENSYNGKITNEFKNFAGLGVTRIEIHYTGLATRLCFDGHFDNFTPQDKIQVSYDLPAAGQAGPDYSFSESYFPSSGYDIDAPDAPGTALTPLKVVTYFYDDNEIIGRFAFDSGNLNDGGMEPPVDENGDKIDGPVYLTPGAQLTFTYKGFTLVAIKLSEWGDIGSGGTTDM</sequence>
<evidence type="ECO:0000313" key="3">
    <source>
        <dbReference type="Proteomes" id="UP001205035"/>
    </source>
</evidence>
<reference evidence="2" key="1">
    <citation type="submission" date="2022-06" db="EMBL/GenBank/DDBJ databases">
        <title>Isolation of gut microbiota from human fecal samples.</title>
        <authorList>
            <person name="Pamer E.G."/>
            <person name="Barat B."/>
            <person name="Waligurski E."/>
            <person name="Medina S."/>
            <person name="Paddock L."/>
            <person name="Mostad J."/>
        </authorList>
    </citation>
    <scope>NUCLEOTIDE SEQUENCE</scope>
    <source>
        <strain evidence="2">DFI.6.22</strain>
    </source>
</reference>
<feature type="region of interest" description="Disordered" evidence="1">
    <location>
        <begin position="125"/>
        <end position="156"/>
    </location>
</feature>
<dbReference type="AlphaFoldDB" id="A0AAJ1CDL5"/>
<dbReference type="Proteomes" id="UP001205035">
    <property type="component" value="Unassembled WGS sequence"/>
</dbReference>
<evidence type="ECO:0000256" key="1">
    <source>
        <dbReference type="SAM" id="MobiDB-lite"/>
    </source>
</evidence>
<dbReference type="EMBL" id="JANGBQ010000005">
    <property type="protein sequence ID" value="MCQ5082288.1"/>
    <property type="molecule type" value="Genomic_DNA"/>
</dbReference>
<feature type="compositionally biased region" description="Polar residues" evidence="1">
    <location>
        <begin position="134"/>
        <end position="145"/>
    </location>
</feature>
<evidence type="ECO:0000313" key="2">
    <source>
        <dbReference type="EMBL" id="MCQ5082288.1"/>
    </source>
</evidence>
<accession>A0AAJ1CDL5</accession>